<comment type="caution">
    <text evidence="3">The sequence shown here is derived from an EMBL/GenBank/DDBJ whole genome shotgun (WGS) entry which is preliminary data.</text>
</comment>
<feature type="chain" id="PRO_5003053726" evidence="2">
    <location>
        <begin position="21"/>
        <end position="93"/>
    </location>
</feature>
<evidence type="ECO:0000256" key="2">
    <source>
        <dbReference type="SAM" id="SignalP"/>
    </source>
</evidence>
<feature type="signal peptide" evidence="2">
    <location>
        <begin position="1"/>
        <end position="20"/>
    </location>
</feature>
<protein>
    <submittedName>
        <fullName evidence="3">Uncharacterized protein</fullName>
    </submittedName>
</protein>
<dbReference type="EMBL" id="ABSU01000032">
    <property type="protein sequence ID" value="EFE30238.1"/>
    <property type="molecule type" value="Genomic_DNA"/>
</dbReference>
<accession>D4B383</accession>
<evidence type="ECO:0000256" key="1">
    <source>
        <dbReference type="SAM" id="MobiDB-lite"/>
    </source>
</evidence>
<dbReference type="HOGENOM" id="CLU_169797_1_1_1"/>
<dbReference type="OMA" id="NEKFTDG"/>
<keyword evidence="4" id="KW-1185">Reference proteome</keyword>
<feature type="compositionally biased region" description="Gly residues" evidence="1">
    <location>
        <begin position="25"/>
        <end position="40"/>
    </location>
</feature>
<name>D4B383_ARTBC</name>
<gene>
    <name evidence="3" type="ORF">ARB_02917</name>
</gene>
<proteinExistence type="predicted"/>
<dbReference type="KEGG" id="abe:ARB_02917"/>
<dbReference type="Proteomes" id="UP000008866">
    <property type="component" value="Unassembled WGS sequence"/>
</dbReference>
<dbReference type="GeneID" id="9524993"/>
<feature type="region of interest" description="Disordered" evidence="1">
    <location>
        <begin position="21"/>
        <end position="42"/>
    </location>
</feature>
<dbReference type="RefSeq" id="XP_003010878.1">
    <property type="nucleotide sequence ID" value="XM_003010832.1"/>
</dbReference>
<keyword evidence="2" id="KW-0732">Signal</keyword>
<reference evidence="4" key="1">
    <citation type="journal article" date="2011" name="Genome Biol.">
        <title>Comparative and functional genomics provide insights into the pathogenicity of dermatophytic fungi.</title>
        <authorList>
            <person name="Burmester A."/>
            <person name="Shelest E."/>
            <person name="Gloeckner G."/>
            <person name="Heddergott C."/>
            <person name="Schindler S."/>
            <person name="Staib P."/>
            <person name="Heidel A."/>
            <person name="Felder M."/>
            <person name="Petzold A."/>
            <person name="Szafranski K."/>
            <person name="Feuermann M."/>
            <person name="Pedruzzi I."/>
            <person name="Priebe S."/>
            <person name="Groth M."/>
            <person name="Winkler R."/>
            <person name="Li W."/>
            <person name="Kniemeyer O."/>
            <person name="Schroeckh V."/>
            <person name="Hertweck C."/>
            <person name="Hube B."/>
            <person name="White T.C."/>
            <person name="Platzer M."/>
            <person name="Guthke R."/>
            <person name="Heitman J."/>
            <person name="Woestemeyer J."/>
            <person name="Zipfel P.F."/>
            <person name="Monod M."/>
            <person name="Brakhage A.A."/>
        </authorList>
    </citation>
    <scope>NUCLEOTIDE SEQUENCE [LARGE SCALE GENOMIC DNA]</scope>
    <source>
        <strain evidence="4">ATCC MYA-4681 / CBS 112371</strain>
    </source>
</reference>
<evidence type="ECO:0000313" key="3">
    <source>
        <dbReference type="EMBL" id="EFE30238.1"/>
    </source>
</evidence>
<organism evidence="3 4">
    <name type="scientific">Arthroderma benhamiae (strain ATCC MYA-4681 / CBS 112371)</name>
    <name type="common">Trichophyton mentagrophytes</name>
    <dbReference type="NCBI Taxonomy" id="663331"/>
    <lineage>
        <taxon>Eukaryota</taxon>
        <taxon>Fungi</taxon>
        <taxon>Dikarya</taxon>
        <taxon>Ascomycota</taxon>
        <taxon>Pezizomycotina</taxon>
        <taxon>Eurotiomycetes</taxon>
        <taxon>Eurotiomycetidae</taxon>
        <taxon>Onygenales</taxon>
        <taxon>Arthrodermataceae</taxon>
        <taxon>Trichophyton</taxon>
    </lineage>
</organism>
<sequence length="93" mass="9872">MLYHCKHIVLISLIYSTMDSQAPGRGPGGGTGGGGGGGGQDYLDKALESAEKKFGKGKIDPQKARGLNEKVTDFARNTFEKVTGKKVPKKFSN</sequence>
<dbReference type="AlphaFoldDB" id="D4B383"/>
<evidence type="ECO:0000313" key="4">
    <source>
        <dbReference type="Proteomes" id="UP000008866"/>
    </source>
</evidence>
<dbReference type="eggNOG" id="ENOG502SYKH">
    <property type="taxonomic scope" value="Eukaryota"/>
</dbReference>